<feature type="transmembrane region" description="Helical" evidence="6">
    <location>
        <begin position="70"/>
        <end position="88"/>
    </location>
</feature>
<feature type="transmembrane region" description="Helical" evidence="6">
    <location>
        <begin position="6"/>
        <end position="26"/>
    </location>
</feature>
<name>A0ABP8PBJ3_9MICO</name>
<keyword evidence="5 6" id="KW-0472">Membrane</keyword>
<evidence type="ECO:0000256" key="6">
    <source>
        <dbReference type="SAM" id="Phobius"/>
    </source>
</evidence>
<evidence type="ECO:0000256" key="5">
    <source>
        <dbReference type="ARBA" id="ARBA00023136"/>
    </source>
</evidence>
<comment type="similarity">
    <text evidence="2">Belongs to the oxidase-dependent Fe transporter (OFeT) (TC 9.A.10.1) family.</text>
</comment>
<keyword evidence="3 6" id="KW-0812">Transmembrane</keyword>
<proteinExistence type="inferred from homology"/>
<evidence type="ECO:0000256" key="2">
    <source>
        <dbReference type="ARBA" id="ARBA00008333"/>
    </source>
</evidence>
<keyword evidence="4 6" id="KW-1133">Transmembrane helix</keyword>
<accession>A0ABP8PBJ3</accession>
<dbReference type="PANTHER" id="PTHR31632">
    <property type="entry name" value="IRON TRANSPORTER FTH1"/>
    <property type="match status" value="1"/>
</dbReference>
<dbReference type="EMBL" id="BAABGP010000008">
    <property type="protein sequence ID" value="GAA4483582.1"/>
    <property type="molecule type" value="Genomic_DNA"/>
</dbReference>
<feature type="transmembrane region" description="Helical" evidence="6">
    <location>
        <begin position="146"/>
        <end position="167"/>
    </location>
</feature>
<feature type="transmembrane region" description="Helical" evidence="6">
    <location>
        <begin position="108"/>
        <end position="126"/>
    </location>
</feature>
<dbReference type="InterPro" id="IPR004923">
    <property type="entry name" value="FTR1/Fip1/EfeU"/>
</dbReference>
<dbReference type="NCBIfam" id="NF041756">
    <property type="entry name" value="EfeU"/>
    <property type="match status" value="1"/>
</dbReference>
<dbReference type="PANTHER" id="PTHR31632:SF2">
    <property type="entry name" value="PLASMA MEMBRANE IRON PERMEASE"/>
    <property type="match status" value="1"/>
</dbReference>
<dbReference type="RefSeq" id="WP_345185785.1">
    <property type="nucleotide sequence ID" value="NZ_BAABGP010000008.1"/>
</dbReference>
<protein>
    <submittedName>
        <fullName evidence="7">FTR1 family protein</fullName>
    </submittedName>
</protein>
<organism evidence="7 8">
    <name type="scientific">Microbacterium panaciterrae</name>
    <dbReference type="NCBI Taxonomy" id="985759"/>
    <lineage>
        <taxon>Bacteria</taxon>
        <taxon>Bacillati</taxon>
        <taxon>Actinomycetota</taxon>
        <taxon>Actinomycetes</taxon>
        <taxon>Micrococcales</taxon>
        <taxon>Microbacteriaceae</taxon>
        <taxon>Microbacterium</taxon>
    </lineage>
</organism>
<keyword evidence="8" id="KW-1185">Reference proteome</keyword>
<feature type="transmembrane region" description="Helical" evidence="6">
    <location>
        <begin position="179"/>
        <end position="199"/>
    </location>
</feature>
<feature type="transmembrane region" description="Helical" evidence="6">
    <location>
        <begin position="265"/>
        <end position="283"/>
    </location>
</feature>
<gene>
    <name evidence="7" type="ORF">GCM10023171_15380</name>
</gene>
<comment type="caution">
    <text evidence="7">The sequence shown here is derived from an EMBL/GenBank/DDBJ whole genome shotgun (WGS) entry which is preliminary data.</text>
</comment>
<evidence type="ECO:0000256" key="4">
    <source>
        <dbReference type="ARBA" id="ARBA00022989"/>
    </source>
</evidence>
<dbReference type="Proteomes" id="UP001500731">
    <property type="component" value="Unassembled WGS sequence"/>
</dbReference>
<reference evidence="8" key="1">
    <citation type="journal article" date="2019" name="Int. J. Syst. Evol. Microbiol.">
        <title>The Global Catalogue of Microorganisms (GCM) 10K type strain sequencing project: providing services to taxonomists for standard genome sequencing and annotation.</title>
        <authorList>
            <consortium name="The Broad Institute Genomics Platform"/>
            <consortium name="The Broad Institute Genome Sequencing Center for Infectious Disease"/>
            <person name="Wu L."/>
            <person name="Ma J."/>
        </authorList>
    </citation>
    <scope>NUCLEOTIDE SEQUENCE [LARGE SCALE GENOMIC DNA]</scope>
    <source>
        <strain evidence="8">JCM 17839</strain>
    </source>
</reference>
<comment type="subcellular location">
    <subcellularLocation>
        <location evidence="1">Membrane</location>
        <topology evidence="1">Multi-pass membrane protein</topology>
    </subcellularLocation>
</comment>
<dbReference type="Pfam" id="PF03239">
    <property type="entry name" value="FTR1"/>
    <property type="match status" value="1"/>
</dbReference>
<feature type="transmembrane region" description="Helical" evidence="6">
    <location>
        <begin position="38"/>
        <end position="64"/>
    </location>
</feature>
<evidence type="ECO:0000256" key="1">
    <source>
        <dbReference type="ARBA" id="ARBA00004141"/>
    </source>
</evidence>
<evidence type="ECO:0000313" key="7">
    <source>
        <dbReference type="EMBL" id="GAA4483582.1"/>
    </source>
</evidence>
<sequence>MLATFLIGLREGLEAALVVGILVAYLKRLDRRDVLPRMWAGVGAAILLALAIGAVLTFGAYALTFQGQEIIGGTLSLVAVGMVTWMIFWMRKAGRTMKSTLQGGVDRALAAGTMWALVLVGFVSVAREGIETTLLLWSMVQSFGDAPSAVMGAALGLAVAVLAGWLLARGAVKLDLSRFFTWSGAFLVIIAAGVLAYAISDLQEAGVFPGPFTSAAPLDAHGVVVVGLAGMPFGWAFDVTAVIRPDSALAVLLQATVGFMPRMSWIQVIAWVLYLAIVGTLFVRGLRRPASQRPVASAVPVPEGTTSVSALASHTPEGAS</sequence>
<evidence type="ECO:0000313" key="8">
    <source>
        <dbReference type="Proteomes" id="UP001500731"/>
    </source>
</evidence>
<evidence type="ECO:0000256" key="3">
    <source>
        <dbReference type="ARBA" id="ARBA00022692"/>
    </source>
</evidence>